<dbReference type="InterPro" id="IPR054608">
    <property type="entry name" value="SYY-like_C"/>
</dbReference>
<dbReference type="PANTHER" id="PTHR11766:SF0">
    <property type="entry name" value="TYROSINE--TRNA LIGASE, MITOCHONDRIAL"/>
    <property type="match status" value="1"/>
</dbReference>
<comment type="similarity">
    <text evidence="13">Belongs to the class-I aminoacyl-tRNA synthetase family.</text>
</comment>
<dbReference type="SUPFAM" id="SSF55174">
    <property type="entry name" value="Alpha-L RNA-binding motif"/>
    <property type="match status" value="1"/>
</dbReference>
<dbReference type="CDD" id="cd00805">
    <property type="entry name" value="TyrRS_core"/>
    <property type="match status" value="1"/>
</dbReference>
<keyword evidence="8 13" id="KW-0648">Protein biosynthesis</keyword>
<evidence type="ECO:0000256" key="2">
    <source>
        <dbReference type="ARBA" id="ARBA00013160"/>
    </source>
</evidence>
<dbReference type="PROSITE" id="PS00178">
    <property type="entry name" value="AA_TRNA_LIGASE_I"/>
    <property type="match status" value="1"/>
</dbReference>
<keyword evidence="16" id="KW-1185">Reference proteome</keyword>
<dbReference type="Gene3D" id="3.10.290.10">
    <property type="entry name" value="RNA-binding S4 domain"/>
    <property type="match status" value="1"/>
</dbReference>
<dbReference type="AlphaFoldDB" id="A0A9P8HYG0"/>
<dbReference type="InterPro" id="IPR036986">
    <property type="entry name" value="S4_RNA-bd_sf"/>
</dbReference>
<proteinExistence type="inferred from homology"/>
<dbReference type="FunFam" id="3.40.50.620:FF:000008">
    <property type="entry name" value="Tyrosine--tRNA ligase"/>
    <property type="match status" value="1"/>
</dbReference>
<evidence type="ECO:0000256" key="3">
    <source>
        <dbReference type="ARBA" id="ARBA00022490"/>
    </source>
</evidence>
<evidence type="ECO:0000313" key="16">
    <source>
        <dbReference type="Proteomes" id="UP000698800"/>
    </source>
</evidence>
<dbReference type="GO" id="GO:0042802">
    <property type="term" value="F:identical protein binding"/>
    <property type="evidence" value="ECO:0007669"/>
    <property type="project" value="UniProtKB-ARBA"/>
</dbReference>
<reference evidence="15" key="1">
    <citation type="submission" date="2021-03" db="EMBL/GenBank/DDBJ databases">
        <title>Comparative genomics and phylogenomic investigation of the class Geoglossomycetes provide insights into ecological specialization and systematics.</title>
        <authorList>
            <person name="Melie T."/>
            <person name="Pirro S."/>
            <person name="Miller A.N."/>
            <person name="Quandt A."/>
        </authorList>
    </citation>
    <scope>NUCLEOTIDE SEQUENCE</scope>
    <source>
        <strain evidence="15">GBOQ0MN5Z8</strain>
    </source>
</reference>
<evidence type="ECO:0000313" key="15">
    <source>
        <dbReference type="EMBL" id="KAH0533654.1"/>
    </source>
</evidence>
<comment type="subcellular location">
    <subcellularLocation>
        <location evidence="1">Cytoplasm</location>
    </subcellularLocation>
</comment>
<evidence type="ECO:0000256" key="9">
    <source>
        <dbReference type="ARBA" id="ARBA00023146"/>
    </source>
</evidence>
<comment type="catalytic activity">
    <reaction evidence="11 13">
        <text>tRNA(Tyr) + L-tyrosine + ATP = L-tyrosyl-tRNA(Tyr) + AMP + diphosphate + H(+)</text>
        <dbReference type="Rhea" id="RHEA:10220"/>
        <dbReference type="Rhea" id="RHEA-COMP:9706"/>
        <dbReference type="Rhea" id="RHEA-COMP:9707"/>
        <dbReference type="ChEBI" id="CHEBI:15378"/>
        <dbReference type="ChEBI" id="CHEBI:30616"/>
        <dbReference type="ChEBI" id="CHEBI:33019"/>
        <dbReference type="ChEBI" id="CHEBI:58315"/>
        <dbReference type="ChEBI" id="CHEBI:78442"/>
        <dbReference type="ChEBI" id="CHEBI:78536"/>
        <dbReference type="ChEBI" id="CHEBI:456215"/>
        <dbReference type="EC" id="6.1.1.1"/>
    </reaction>
</comment>
<protein>
    <recommendedName>
        <fullName evidence="2 13">Tyrosine--tRNA ligase</fullName>
        <ecNumber evidence="2 13">6.1.1.1</ecNumber>
    </recommendedName>
    <alternativeName>
        <fullName evidence="10 13">Tyrosyl-tRNA synthetase</fullName>
    </alternativeName>
</protein>
<keyword evidence="9 13" id="KW-0030">Aminoacyl-tRNA synthetase</keyword>
<dbReference type="InterPro" id="IPR014729">
    <property type="entry name" value="Rossmann-like_a/b/a_fold"/>
</dbReference>
<dbReference type="InterPro" id="IPR002307">
    <property type="entry name" value="Tyr-tRNA-ligase"/>
</dbReference>
<dbReference type="PANTHER" id="PTHR11766">
    <property type="entry name" value="TYROSYL-TRNA SYNTHETASE"/>
    <property type="match status" value="1"/>
</dbReference>
<evidence type="ECO:0000256" key="10">
    <source>
        <dbReference type="ARBA" id="ARBA00033323"/>
    </source>
</evidence>
<keyword evidence="5 13" id="KW-0547">Nucleotide-binding</keyword>
<dbReference type="Pfam" id="PF22421">
    <property type="entry name" value="SYY_C-terminal"/>
    <property type="match status" value="1"/>
</dbReference>
<dbReference type="GO" id="GO:0005829">
    <property type="term" value="C:cytosol"/>
    <property type="evidence" value="ECO:0007669"/>
    <property type="project" value="TreeGrafter"/>
</dbReference>
<dbReference type="GO" id="GO:0006437">
    <property type="term" value="P:tyrosyl-tRNA aminoacylation"/>
    <property type="evidence" value="ECO:0007669"/>
    <property type="project" value="InterPro"/>
</dbReference>
<dbReference type="InterPro" id="IPR001412">
    <property type="entry name" value="aa-tRNA-synth_I_CS"/>
</dbReference>
<sequence length="465" mass="50505">MNSADDSAIAPNTAAAAPAPATILDDLEWRGLLFDCTHRDELAKRLAAGPITLYCGFDPTADSLHVGNLVPLLAMRRFQNAGHKPLALAGGATGRIGDPSGRSSERQLLTPETLANYVAKIKEQLVRLLDFSANIPNTARLLDNADWIAPISFLDFLRDFGKHFTVNHMMAKESVRARMEDRDTGLSFTEFSYMLIQAADFLHLNQTYGCELQVGGSDQWGNITAGLDLCRKKAGSEVFGLTLPLITTADGSKFGKSAGNAVWMDANKTSVYKFYQFWIRTDDRDVVRFLKYFTFLTREEITELEAKHTANPGAREAHRALATAVTTLVHGAREAEEAELASKVLFGGLLDNLSERALSDLAGEVPCTEVEASRFASVAGTGTSTSPDDAATTVAGASLIDLLVETKLCPSKGQARKDIQGNGIYINNVRDNNVARAVGAESLFFGKYLLLRKGKSNYAMLRAKS</sequence>
<evidence type="ECO:0000256" key="8">
    <source>
        <dbReference type="ARBA" id="ARBA00022917"/>
    </source>
</evidence>
<dbReference type="GO" id="GO:0005524">
    <property type="term" value="F:ATP binding"/>
    <property type="evidence" value="ECO:0007669"/>
    <property type="project" value="UniProtKB-KW"/>
</dbReference>
<dbReference type="OrthoDB" id="337870at2759"/>
<evidence type="ECO:0000256" key="6">
    <source>
        <dbReference type="ARBA" id="ARBA00022840"/>
    </source>
</evidence>
<dbReference type="FunFam" id="1.10.240.10:FF:000001">
    <property type="entry name" value="Tyrosine--tRNA ligase"/>
    <property type="match status" value="1"/>
</dbReference>
<dbReference type="PRINTS" id="PR01040">
    <property type="entry name" value="TRNASYNTHTYR"/>
</dbReference>
<accession>A0A9P8HYG0</accession>
<dbReference type="InterPro" id="IPR024107">
    <property type="entry name" value="Tyr-tRNA-ligase_bac_1"/>
</dbReference>
<evidence type="ECO:0000256" key="7">
    <source>
        <dbReference type="ARBA" id="ARBA00022884"/>
    </source>
</evidence>
<dbReference type="Gene3D" id="3.40.50.620">
    <property type="entry name" value="HUPs"/>
    <property type="match status" value="1"/>
</dbReference>
<dbReference type="Gene3D" id="1.10.240.10">
    <property type="entry name" value="Tyrosyl-Transfer RNA Synthetase"/>
    <property type="match status" value="1"/>
</dbReference>
<organism evidence="15 16">
    <name type="scientific">Glutinoglossum americanum</name>
    <dbReference type="NCBI Taxonomy" id="1670608"/>
    <lineage>
        <taxon>Eukaryota</taxon>
        <taxon>Fungi</taxon>
        <taxon>Dikarya</taxon>
        <taxon>Ascomycota</taxon>
        <taxon>Pezizomycotina</taxon>
        <taxon>Geoglossomycetes</taxon>
        <taxon>Geoglossales</taxon>
        <taxon>Geoglossaceae</taxon>
        <taxon>Glutinoglossum</taxon>
    </lineage>
</organism>
<keyword evidence="4 13" id="KW-0436">Ligase</keyword>
<feature type="domain" description="Tyrosine--tRNA ligase SYY-like C-terminal" evidence="14">
    <location>
        <begin position="395"/>
        <end position="460"/>
    </location>
</feature>
<keyword evidence="6 13" id="KW-0067">ATP-binding</keyword>
<name>A0A9P8HYG0_9PEZI</name>
<dbReference type="Pfam" id="PF00579">
    <property type="entry name" value="tRNA-synt_1b"/>
    <property type="match status" value="1"/>
</dbReference>
<dbReference type="EC" id="6.1.1.1" evidence="2 13"/>
<evidence type="ECO:0000259" key="14">
    <source>
        <dbReference type="Pfam" id="PF22421"/>
    </source>
</evidence>
<dbReference type="Proteomes" id="UP000698800">
    <property type="component" value="Unassembled WGS sequence"/>
</dbReference>
<evidence type="ECO:0000256" key="5">
    <source>
        <dbReference type="ARBA" id="ARBA00022741"/>
    </source>
</evidence>
<gene>
    <name evidence="15" type="ORF">FGG08_007609</name>
</gene>
<comment type="caution">
    <text evidence="15">The sequence shown here is derived from an EMBL/GenBank/DDBJ whole genome shotgun (WGS) entry which is preliminary data.</text>
</comment>
<keyword evidence="7 12" id="KW-0694">RNA-binding</keyword>
<evidence type="ECO:0000256" key="13">
    <source>
        <dbReference type="RuleBase" id="RU361234"/>
    </source>
</evidence>
<dbReference type="NCBIfam" id="TIGR00234">
    <property type="entry name" value="tyrS"/>
    <property type="match status" value="1"/>
</dbReference>
<dbReference type="GO" id="GO:0003723">
    <property type="term" value="F:RNA binding"/>
    <property type="evidence" value="ECO:0007669"/>
    <property type="project" value="UniProtKB-KW"/>
</dbReference>
<dbReference type="GO" id="GO:0004831">
    <property type="term" value="F:tyrosine-tRNA ligase activity"/>
    <property type="evidence" value="ECO:0007669"/>
    <property type="project" value="UniProtKB-EC"/>
</dbReference>
<keyword evidence="3" id="KW-0963">Cytoplasm</keyword>
<dbReference type="InterPro" id="IPR002305">
    <property type="entry name" value="aa-tRNA-synth_Ic"/>
</dbReference>
<dbReference type="EMBL" id="JAGHQL010000389">
    <property type="protein sequence ID" value="KAH0533654.1"/>
    <property type="molecule type" value="Genomic_DNA"/>
</dbReference>
<dbReference type="HAMAP" id="MF_02006">
    <property type="entry name" value="Tyr_tRNA_synth_type1"/>
    <property type="match status" value="1"/>
</dbReference>
<dbReference type="PROSITE" id="PS50889">
    <property type="entry name" value="S4"/>
    <property type="match status" value="1"/>
</dbReference>
<dbReference type="SUPFAM" id="SSF52374">
    <property type="entry name" value="Nucleotidylyl transferase"/>
    <property type="match status" value="1"/>
</dbReference>
<dbReference type="CDD" id="cd00165">
    <property type="entry name" value="S4"/>
    <property type="match status" value="1"/>
</dbReference>
<evidence type="ECO:0000256" key="12">
    <source>
        <dbReference type="PROSITE-ProRule" id="PRU00182"/>
    </source>
</evidence>
<evidence type="ECO:0000256" key="4">
    <source>
        <dbReference type="ARBA" id="ARBA00022598"/>
    </source>
</evidence>
<dbReference type="InterPro" id="IPR024088">
    <property type="entry name" value="Tyr-tRNA-ligase_bac-type"/>
</dbReference>
<evidence type="ECO:0000256" key="1">
    <source>
        <dbReference type="ARBA" id="ARBA00004496"/>
    </source>
</evidence>
<evidence type="ECO:0000256" key="11">
    <source>
        <dbReference type="ARBA" id="ARBA00048248"/>
    </source>
</evidence>